<keyword evidence="1" id="KW-0150">Chloroplast</keyword>
<dbReference type="SUPFAM" id="SSF81923">
    <property type="entry name" value="Double Clp-N motif"/>
    <property type="match status" value="1"/>
</dbReference>
<evidence type="ECO:0000313" key="8">
    <source>
        <dbReference type="Proteomes" id="UP001396334"/>
    </source>
</evidence>
<proteinExistence type="predicted"/>
<dbReference type="Pfam" id="PF07724">
    <property type="entry name" value="AAA_2"/>
    <property type="match status" value="1"/>
</dbReference>
<dbReference type="InterPro" id="IPR050130">
    <property type="entry name" value="ClpA_ClpB"/>
</dbReference>
<dbReference type="PROSITE" id="PS51903">
    <property type="entry name" value="CLP_R"/>
    <property type="match status" value="1"/>
</dbReference>
<accession>A0ABR2QP00</accession>
<evidence type="ECO:0000256" key="2">
    <source>
        <dbReference type="ARBA" id="ARBA00022737"/>
    </source>
</evidence>
<keyword evidence="1" id="KW-0934">Plastid</keyword>
<reference evidence="7 8" key="1">
    <citation type="journal article" date="2024" name="G3 (Bethesda)">
        <title>Genome assembly of Hibiscus sabdariffa L. provides insights into metabolisms of medicinal natural products.</title>
        <authorList>
            <person name="Kim T."/>
        </authorList>
    </citation>
    <scope>NUCLEOTIDE SEQUENCE [LARGE SCALE GENOMIC DNA]</scope>
    <source>
        <strain evidence="7">TK-2024</strain>
        <tissue evidence="7">Old leaves</tissue>
    </source>
</reference>
<dbReference type="InterPro" id="IPR004176">
    <property type="entry name" value="Clp_R_N"/>
</dbReference>
<dbReference type="InterPro" id="IPR036628">
    <property type="entry name" value="Clp_N_dom_sf"/>
</dbReference>
<dbReference type="Gene3D" id="4.10.860.10">
    <property type="entry name" value="UVR domain"/>
    <property type="match status" value="1"/>
</dbReference>
<keyword evidence="4" id="KW-0067">ATP-binding</keyword>
<dbReference type="Pfam" id="PF02861">
    <property type="entry name" value="Clp_N"/>
    <property type="match status" value="2"/>
</dbReference>
<dbReference type="PANTHER" id="PTHR11638:SF155">
    <property type="entry name" value="CHAPERONE PROTEIN CLPC1, CHLOROPLASTIC-LIKE"/>
    <property type="match status" value="1"/>
</dbReference>
<keyword evidence="3" id="KW-0547">Nucleotide-binding</keyword>
<dbReference type="CDD" id="cd19499">
    <property type="entry name" value="RecA-like_ClpB_Hsp104-like"/>
    <property type="match status" value="1"/>
</dbReference>
<protein>
    <recommendedName>
        <fullName evidence="6">Clp R domain-containing protein</fullName>
    </recommendedName>
</protein>
<dbReference type="PANTHER" id="PTHR11638">
    <property type="entry name" value="ATP-DEPENDENT CLP PROTEASE"/>
    <property type="match status" value="1"/>
</dbReference>
<dbReference type="InterPro" id="IPR027417">
    <property type="entry name" value="P-loop_NTPase"/>
</dbReference>
<dbReference type="Pfam" id="PF17871">
    <property type="entry name" value="AAA_lid_9"/>
    <property type="match status" value="1"/>
</dbReference>
<feature type="domain" description="Clp R" evidence="6">
    <location>
        <begin position="71"/>
        <end position="219"/>
    </location>
</feature>
<evidence type="ECO:0000256" key="5">
    <source>
        <dbReference type="PROSITE-ProRule" id="PRU01251"/>
    </source>
</evidence>
<dbReference type="InterPro" id="IPR003959">
    <property type="entry name" value="ATPase_AAA_core"/>
</dbReference>
<gene>
    <name evidence="7" type="ORF">V6N11_025069</name>
</gene>
<evidence type="ECO:0000256" key="1">
    <source>
        <dbReference type="ARBA" id="ARBA00022528"/>
    </source>
</evidence>
<dbReference type="EMBL" id="JBBPBN010000035">
    <property type="protein sequence ID" value="KAK9002386.1"/>
    <property type="molecule type" value="Genomic_DNA"/>
</dbReference>
<dbReference type="InterPro" id="IPR001270">
    <property type="entry name" value="ClpA/B"/>
</dbReference>
<keyword evidence="2 5" id="KW-0677">Repeat</keyword>
<dbReference type="PRINTS" id="PR00300">
    <property type="entry name" value="CLPPROTEASEA"/>
</dbReference>
<dbReference type="SUPFAM" id="SSF52540">
    <property type="entry name" value="P-loop containing nucleoside triphosphate hydrolases"/>
    <property type="match status" value="2"/>
</dbReference>
<organism evidence="7 8">
    <name type="scientific">Hibiscus sabdariffa</name>
    <name type="common">roselle</name>
    <dbReference type="NCBI Taxonomy" id="183260"/>
    <lineage>
        <taxon>Eukaryota</taxon>
        <taxon>Viridiplantae</taxon>
        <taxon>Streptophyta</taxon>
        <taxon>Embryophyta</taxon>
        <taxon>Tracheophyta</taxon>
        <taxon>Spermatophyta</taxon>
        <taxon>Magnoliopsida</taxon>
        <taxon>eudicotyledons</taxon>
        <taxon>Gunneridae</taxon>
        <taxon>Pentapetalae</taxon>
        <taxon>rosids</taxon>
        <taxon>malvids</taxon>
        <taxon>Malvales</taxon>
        <taxon>Malvaceae</taxon>
        <taxon>Malvoideae</taxon>
        <taxon>Hibiscus</taxon>
    </lineage>
</organism>
<evidence type="ECO:0000256" key="4">
    <source>
        <dbReference type="ARBA" id="ARBA00022840"/>
    </source>
</evidence>
<comment type="caution">
    <text evidence="7">The sequence shown here is derived from an EMBL/GenBank/DDBJ whole genome shotgun (WGS) entry which is preliminary data.</text>
</comment>
<dbReference type="Proteomes" id="UP001396334">
    <property type="component" value="Unassembled WGS sequence"/>
</dbReference>
<dbReference type="Gene3D" id="1.10.8.60">
    <property type="match status" value="1"/>
</dbReference>
<evidence type="ECO:0000259" key="6">
    <source>
        <dbReference type="PROSITE" id="PS51903"/>
    </source>
</evidence>
<sequence length="546" mass="61531">MMGMGRVVAQSALLTTHGHGHGPSKENENQKRSVKMAYGLQAPPLLRKRSGSIYLDNKMVRFGPPCVVSKFEGFTEEAIEAIMLAREESRRLGEDYIEGEHILLGILGKGTGIVAKALKSMGNKLKHVRKHVIREIDKFRDSDRGCAALGFGFEPFTVDVLVRSFEEARRLGHNYIGPGHLLIGLLLEGNDGAPVKRALRDQGVDLSSIYRQVVRMVGEGNKVNGATTLGEYSEHIEKDQAIKCPEASAEETILTLMDLKEHYEIHHKLKSYTIGALYAAAELSDQYISDRFLPDKAIGLFDKAGARVSTRHAELLEIVRELTRELRQIIKSKKEADRSLDLKKFVELHDREMELKFLIYVFHKMNRADKIVKKVDIRGVISSWTGIPIEKLVIDESDRLRKMEETLRKRVIGQDEAVKAVSYYAYHGLWRLLSEYTLLSFIFYGPTGVGKSELTKALAAYYFGSEEAVIQLDTREFMESRTASKLIGSSPEGGQLTEAVRRRPHSIVLLKGIEKAHADVLNMIRQILREGWQTGKEELWISGLPF</sequence>
<name>A0ABR2QP00_9ROSI</name>
<dbReference type="Gene3D" id="3.40.50.300">
    <property type="entry name" value="P-loop containing nucleotide triphosphate hydrolases"/>
    <property type="match status" value="1"/>
</dbReference>
<dbReference type="Gene3D" id="1.10.1780.10">
    <property type="entry name" value="Clp, N-terminal domain"/>
    <property type="match status" value="1"/>
</dbReference>
<evidence type="ECO:0000313" key="7">
    <source>
        <dbReference type="EMBL" id="KAK9002386.1"/>
    </source>
</evidence>
<evidence type="ECO:0000256" key="3">
    <source>
        <dbReference type="ARBA" id="ARBA00022741"/>
    </source>
</evidence>
<keyword evidence="8" id="KW-1185">Reference proteome</keyword>
<dbReference type="InterPro" id="IPR041546">
    <property type="entry name" value="ClpA/ClpB_AAA_lid"/>
</dbReference>